<organism evidence="6 7">
    <name type="scientific">Actinokineospora fastidiosa</name>
    <dbReference type="NCBI Taxonomy" id="1816"/>
    <lineage>
        <taxon>Bacteria</taxon>
        <taxon>Bacillati</taxon>
        <taxon>Actinomycetota</taxon>
        <taxon>Actinomycetes</taxon>
        <taxon>Pseudonocardiales</taxon>
        <taxon>Pseudonocardiaceae</taxon>
        <taxon>Actinokineospora</taxon>
    </lineage>
</organism>
<evidence type="ECO:0000256" key="2">
    <source>
        <dbReference type="ARBA" id="ARBA00022777"/>
    </source>
</evidence>
<dbReference type="Pfam" id="PF07730">
    <property type="entry name" value="HisKA_3"/>
    <property type="match status" value="1"/>
</dbReference>
<dbReference type="InterPro" id="IPR011712">
    <property type="entry name" value="Sig_transdc_His_kin_sub3_dim/P"/>
</dbReference>
<evidence type="ECO:0000256" key="1">
    <source>
        <dbReference type="ARBA" id="ARBA00022679"/>
    </source>
</evidence>
<accession>A0A918GC90</accession>
<name>A0A918GC90_9PSEU</name>
<reference evidence="6" key="1">
    <citation type="journal article" date="2014" name="Int. J. Syst. Evol. Microbiol.">
        <title>Complete genome sequence of Corynebacterium casei LMG S-19264T (=DSM 44701T), isolated from a smear-ripened cheese.</title>
        <authorList>
            <consortium name="US DOE Joint Genome Institute (JGI-PGF)"/>
            <person name="Walter F."/>
            <person name="Albersmeier A."/>
            <person name="Kalinowski J."/>
            <person name="Ruckert C."/>
        </authorList>
    </citation>
    <scope>NUCLEOTIDE SEQUENCE</scope>
    <source>
        <strain evidence="6">JCM 3276</strain>
    </source>
</reference>
<dbReference type="AlphaFoldDB" id="A0A918GC90"/>
<dbReference type="SUPFAM" id="SSF55874">
    <property type="entry name" value="ATPase domain of HSP90 chaperone/DNA topoisomerase II/histidine kinase"/>
    <property type="match status" value="1"/>
</dbReference>
<evidence type="ECO:0000259" key="4">
    <source>
        <dbReference type="SMART" id="SM00065"/>
    </source>
</evidence>
<feature type="domain" description="GAF" evidence="4">
    <location>
        <begin position="61"/>
        <end position="208"/>
    </location>
</feature>
<dbReference type="Gene3D" id="3.30.450.40">
    <property type="match status" value="2"/>
</dbReference>
<gene>
    <name evidence="6" type="ORF">GCM10010171_21970</name>
</gene>
<evidence type="ECO:0000313" key="6">
    <source>
        <dbReference type="EMBL" id="GGS28484.1"/>
    </source>
</evidence>
<dbReference type="Proteomes" id="UP000660680">
    <property type="component" value="Unassembled WGS sequence"/>
</dbReference>
<keyword evidence="7" id="KW-1185">Reference proteome</keyword>
<keyword evidence="2 6" id="KW-0418">Kinase</keyword>
<dbReference type="GO" id="GO:0016020">
    <property type="term" value="C:membrane"/>
    <property type="evidence" value="ECO:0007669"/>
    <property type="project" value="InterPro"/>
</dbReference>
<dbReference type="SUPFAM" id="SSF55781">
    <property type="entry name" value="GAF domain-like"/>
    <property type="match status" value="2"/>
</dbReference>
<evidence type="ECO:0000259" key="5">
    <source>
        <dbReference type="SMART" id="SM00387"/>
    </source>
</evidence>
<keyword evidence="3" id="KW-0902">Two-component regulatory system</keyword>
<dbReference type="RefSeq" id="WP_189210325.1">
    <property type="nucleotide sequence ID" value="NZ_BMRB01000002.1"/>
</dbReference>
<dbReference type="Gene3D" id="3.30.565.10">
    <property type="entry name" value="Histidine kinase-like ATPase, C-terminal domain"/>
    <property type="match status" value="1"/>
</dbReference>
<dbReference type="InterPro" id="IPR036890">
    <property type="entry name" value="HATPase_C_sf"/>
</dbReference>
<dbReference type="Pfam" id="PF13185">
    <property type="entry name" value="GAF_2"/>
    <property type="match status" value="2"/>
</dbReference>
<evidence type="ECO:0000256" key="3">
    <source>
        <dbReference type="ARBA" id="ARBA00023012"/>
    </source>
</evidence>
<dbReference type="InterPro" id="IPR029016">
    <property type="entry name" value="GAF-like_dom_sf"/>
</dbReference>
<dbReference type="Pfam" id="PF02518">
    <property type="entry name" value="HATPase_c"/>
    <property type="match status" value="1"/>
</dbReference>
<keyword evidence="1" id="KW-0808">Transferase</keyword>
<comment type="caution">
    <text evidence="6">The sequence shown here is derived from an EMBL/GenBank/DDBJ whole genome shotgun (WGS) entry which is preliminary data.</text>
</comment>
<evidence type="ECO:0000313" key="7">
    <source>
        <dbReference type="Proteomes" id="UP000660680"/>
    </source>
</evidence>
<dbReference type="InterPro" id="IPR003018">
    <property type="entry name" value="GAF"/>
</dbReference>
<dbReference type="EMBL" id="BMRB01000002">
    <property type="protein sequence ID" value="GGS28484.1"/>
    <property type="molecule type" value="Genomic_DNA"/>
</dbReference>
<dbReference type="CDD" id="cd16917">
    <property type="entry name" value="HATPase_UhpB-NarQ-NarX-like"/>
    <property type="match status" value="1"/>
</dbReference>
<sequence>MSEHDIGGDVPTDPLRFPDTARLELDAAIDALVERAHAVRNTQERLRSLLRATHLVASHVDLAVVLRHIVTAARELVDATYAALAVLGPDGEVDEFVHVGMDAEQVARVGHPPRGLGILGLLITEPRPLRLADLTAHPAATGFPAGHPAMRSFLGVPILVRGRAFGNLYLADKAGGGEFTAEDESLVQSLAGYAAVAVDNARLFAEARRREAWQHSSVDITAALLAGQDTDDVLRLIADRARTTAEADVAAVVVPAAESALLVVRTAVGERADDLLGRGLPVNESLCGLAMTDAEPLISADIAEDERAYPPLAVELGPAMVVPLVTPDHPPTGVLLVANRRGRRGFDRGDLDLLAAFGAQAALAQRLAAHRADAQELRLLEERDRIGRDLHDHVIQEVFATGLSLHSVAATAAPEQRRKLMVAVRRLDQVISDIRSTIFDLHSPPAPSEDGPPSLRRRLTRVIHDLTDAIGFTPALRFDGPLDTLVPEAIAVDLVAVVREALSNAARHAAATAVTVEVSASPGRVTARIEDNGRGITDGKRRSGLANLDGRARAHGGAFTVDSSPGQGTALTWTTPLPAE</sequence>
<feature type="domain" description="Histidine kinase/HSP90-like ATPase" evidence="5">
    <location>
        <begin position="489"/>
        <end position="579"/>
    </location>
</feature>
<dbReference type="GO" id="GO:0046983">
    <property type="term" value="F:protein dimerization activity"/>
    <property type="evidence" value="ECO:0007669"/>
    <property type="project" value="InterPro"/>
</dbReference>
<feature type="domain" description="GAF" evidence="4">
    <location>
        <begin position="229"/>
        <end position="375"/>
    </location>
</feature>
<dbReference type="GO" id="GO:0000155">
    <property type="term" value="F:phosphorelay sensor kinase activity"/>
    <property type="evidence" value="ECO:0007669"/>
    <property type="project" value="InterPro"/>
</dbReference>
<dbReference type="InterPro" id="IPR003594">
    <property type="entry name" value="HATPase_dom"/>
</dbReference>
<dbReference type="PANTHER" id="PTHR24421:SF56">
    <property type="entry name" value="OXYGEN SENSOR HISTIDINE KINASE RESPONSE REGULATOR DOST"/>
    <property type="match status" value="1"/>
</dbReference>
<dbReference type="Gene3D" id="1.20.5.1930">
    <property type="match status" value="1"/>
</dbReference>
<proteinExistence type="predicted"/>
<dbReference type="SMART" id="SM00387">
    <property type="entry name" value="HATPase_c"/>
    <property type="match status" value="1"/>
</dbReference>
<dbReference type="InterPro" id="IPR050482">
    <property type="entry name" value="Sensor_HK_TwoCompSys"/>
</dbReference>
<dbReference type="PANTHER" id="PTHR24421">
    <property type="entry name" value="NITRATE/NITRITE SENSOR PROTEIN NARX-RELATED"/>
    <property type="match status" value="1"/>
</dbReference>
<reference evidence="6" key="2">
    <citation type="submission" date="2020-09" db="EMBL/GenBank/DDBJ databases">
        <authorList>
            <person name="Sun Q."/>
            <person name="Ohkuma M."/>
        </authorList>
    </citation>
    <scope>NUCLEOTIDE SEQUENCE</scope>
    <source>
        <strain evidence="6">JCM 3276</strain>
    </source>
</reference>
<protein>
    <submittedName>
        <fullName evidence="6">Histidine kinase</fullName>
    </submittedName>
</protein>
<dbReference type="SMART" id="SM00065">
    <property type="entry name" value="GAF"/>
    <property type="match status" value="2"/>
</dbReference>